<dbReference type="InterPro" id="IPR050678">
    <property type="entry name" value="DNA_Partitioning_ATPase"/>
</dbReference>
<dbReference type="PANTHER" id="PTHR13696">
    <property type="entry name" value="P-LOOP CONTAINING NUCLEOSIDE TRIPHOSPHATE HYDROLASE"/>
    <property type="match status" value="1"/>
</dbReference>
<protein>
    <submittedName>
        <fullName evidence="2">Chromosome partitioning protein</fullName>
    </submittedName>
</protein>
<dbReference type="InterPro" id="IPR027417">
    <property type="entry name" value="P-loop_NTPase"/>
</dbReference>
<dbReference type="EMBL" id="FNJD01000044">
    <property type="protein sequence ID" value="SDP78246.1"/>
    <property type="molecule type" value="Genomic_DNA"/>
</dbReference>
<dbReference type="Proteomes" id="UP000198646">
    <property type="component" value="Unassembled WGS sequence"/>
</dbReference>
<dbReference type="Gene3D" id="3.40.50.300">
    <property type="entry name" value="P-loop containing nucleotide triphosphate hydrolases"/>
    <property type="match status" value="1"/>
</dbReference>
<dbReference type="RefSeq" id="WP_167354582.1">
    <property type="nucleotide sequence ID" value="NZ_FNJD01000044.1"/>
</dbReference>
<organism evidence="2 3">
    <name type="scientific">Sulfitobacter litoralis</name>
    <dbReference type="NCBI Taxonomy" id="335975"/>
    <lineage>
        <taxon>Bacteria</taxon>
        <taxon>Pseudomonadati</taxon>
        <taxon>Pseudomonadota</taxon>
        <taxon>Alphaproteobacteria</taxon>
        <taxon>Rhodobacterales</taxon>
        <taxon>Roseobacteraceae</taxon>
        <taxon>Sulfitobacter</taxon>
    </lineage>
</organism>
<dbReference type="PIRSF" id="PIRSF009320">
    <property type="entry name" value="Nuc_binding_HP_1000"/>
    <property type="match status" value="1"/>
</dbReference>
<dbReference type="SUPFAM" id="SSF52540">
    <property type="entry name" value="P-loop containing nucleoside triphosphate hydrolases"/>
    <property type="match status" value="1"/>
</dbReference>
<reference evidence="2 3" key="1">
    <citation type="submission" date="2016-10" db="EMBL/GenBank/DDBJ databases">
        <authorList>
            <person name="Varghese N."/>
            <person name="Submissions S."/>
        </authorList>
    </citation>
    <scope>NUCLEOTIDE SEQUENCE [LARGE SCALE GENOMIC DNA]</scope>
    <source>
        <strain evidence="2 3">DSM 17584</strain>
    </source>
</reference>
<evidence type="ECO:0000259" key="1">
    <source>
        <dbReference type="Pfam" id="PF01656"/>
    </source>
</evidence>
<name>A0ABY0T1Q0_9RHOB</name>
<dbReference type="InterPro" id="IPR002586">
    <property type="entry name" value="CobQ/CobB/MinD/ParA_Nub-bd_dom"/>
</dbReference>
<dbReference type="CDD" id="cd02042">
    <property type="entry name" value="ParAB_family"/>
    <property type="match status" value="1"/>
</dbReference>
<gene>
    <name evidence="2" type="ORF">SAMN04488512_1444</name>
</gene>
<accession>A0ABY0T1Q0</accession>
<evidence type="ECO:0000313" key="3">
    <source>
        <dbReference type="Proteomes" id="UP000198646"/>
    </source>
</evidence>
<dbReference type="Pfam" id="PF01656">
    <property type="entry name" value="CbiA"/>
    <property type="match status" value="1"/>
</dbReference>
<comment type="caution">
    <text evidence="2">The sequence shown here is derived from an EMBL/GenBank/DDBJ whole genome shotgun (WGS) entry which is preliminary data.</text>
</comment>
<dbReference type="PANTHER" id="PTHR13696:SF96">
    <property type="entry name" value="COBQ_COBB_MIND_PARA NUCLEOTIDE BINDING DOMAIN-CONTAINING PROTEIN"/>
    <property type="match status" value="1"/>
</dbReference>
<proteinExistence type="predicted"/>
<sequence length="204" mass="21351">METILIAAQKGGAGKTTLARNLSVAAALDGRKVLCLDLDPQGSLRAWWEGRDADTPAMLDRDPAPHALKATLNAAQAQFDLCIIDTPPAAPEWLSEALRAADLVLIPVRPSPDDLRAVGATIAAVNAAKVPFAFALSQTPRARITEEAARVLAQHGRVAPVNIAQRVAYAETGATGQGVSETTDDKAGAEIAAVWDYVKGILNG</sequence>
<keyword evidence="3" id="KW-1185">Reference proteome</keyword>
<feature type="domain" description="CobQ/CobB/MinD/ParA nucleotide binding" evidence="1">
    <location>
        <begin position="4"/>
        <end position="136"/>
    </location>
</feature>
<evidence type="ECO:0000313" key="2">
    <source>
        <dbReference type="EMBL" id="SDP78246.1"/>
    </source>
</evidence>